<dbReference type="PATRIC" id="fig|135826.4.peg.958"/>
<accession>A0A0C2W4C1</accession>
<sequence>MKSIAGLLIAFIGIFLINLTVDGFGVLGNDIMHGTGLVIAMGGMYMVFKGRSHGGKEDMKQ</sequence>
<gene>
    <name evidence="2" type="ORF">KP77_09630</name>
</gene>
<keyword evidence="3" id="KW-1185">Reference proteome</keyword>
<dbReference type="AlphaFoldDB" id="A0A0C2W4C1"/>
<evidence type="ECO:0000313" key="2">
    <source>
        <dbReference type="EMBL" id="KIL51451.1"/>
    </source>
</evidence>
<keyword evidence="1" id="KW-0472">Membrane</keyword>
<evidence type="ECO:0000313" key="3">
    <source>
        <dbReference type="Proteomes" id="UP000031950"/>
    </source>
</evidence>
<keyword evidence="1" id="KW-0812">Transmembrane</keyword>
<organism evidence="2 3">
    <name type="scientific">Jeotgalibacillus alimentarius</name>
    <dbReference type="NCBI Taxonomy" id="135826"/>
    <lineage>
        <taxon>Bacteria</taxon>
        <taxon>Bacillati</taxon>
        <taxon>Bacillota</taxon>
        <taxon>Bacilli</taxon>
        <taxon>Bacillales</taxon>
        <taxon>Caryophanaceae</taxon>
        <taxon>Jeotgalibacillus</taxon>
    </lineage>
</organism>
<name>A0A0C2W4C1_9BACL</name>
<evidence type="ECO:0000256" key="1">
    <source>
        <dbReference type="SAM" id="Phobius"/>
    </source>
</evidence>
<dbReference type="OrthoDB" id="38869at186818"/>
<dbReference type="RefSeq" id="WP_041121578.1">
    <property type="nucleotide sequence ID" value="NZ_JXRQ01000015.1"/>
</dbReference>
<proteinExistence type="predicted"/>
<feature type="transmembrane region" description="Helical" evidence="1">
    <location>
        <begin position="7"/>
        <end position="25"/>
    </location>
</feature>
<keyword evidence="1" id="KW-1133">Transmembrane helix</keyword>
<dbReference type="EMBL" id="JXRQ01000015">
    <property type="protein sequence ID" value="KIL51451.1"/>
    <property type="molecule type" value="Genomic_DNA"/>
</dbReference>
<feature type="transmembrane region" description="Helical" evidence="1">
    <location>
        <begin position="31"/>
        <end position="48"/>
    </location>
</feature>
<reference evidence="2 3" key="1">
    <citation type="submission" date="2015-01" db="EMBL/GenBank/DDBJ databases">
        <title>Genome sequence of Jeotgalibacillus alimentarius.</title>
        <authorList>
            <person name="Goh K.M."/>
            <person name="Chan K.-G."/>
            <person name="Yaakop A.S."/>
            <person name="Ee R."/>
            <person name="Gan H.M."/>
            <person name="Chan C.S."/>
        </authorList>
    </citation>
    <scope>NUCLEOTIDE SEQUENCE [LARGE SCALE GENOMIC DNA]</scope>
    <source>
        <strain evidence="2 3">YKJ-13</strain>
    </source>
</reference>
<comment type="caution">
    <text evidence="2">The sequence shown here is derived from an EMBL/GenBank/DDBJ whole genome shotgun (WGS) entry which is preliminary data.</text>
</comment>
<protein>
    <submittedName>
        <fullName evidence="2">Uncharacterized protein</fullName>
    </submittedName>
</protein>
<dbReference type="STRING" id="135826.KP77_09630"/>
<dbReference type="Proteomes" id="UP000031950">
    <property type="component" value="Unassembled WGS sequence"/>
</dbReference>